<dbReference type="InterPro" id="IPR046688">
    <property type="entry name" value="DUF6558_N"/>
</dbReference>
<protein>
    <recommendedName>
        <fullName evidence="5">Phage tail protein</fullName>
    </recommendedName>
</protein>
<dbReference type="OrthoDB" id="2731856at2"/>
<proteinExistence type="predicted"/>
<keyword evidence="4" id="KW-1185">Reference proteome</keyword>
<reference evidence="3 4" key="1">
    <citation type="submission" date="2019-03" db="EMBL/GenBank/DDBJ databases">
        <authorList>
            <person name="Jensen L."/>
            <person name="Storgaard J."/>
            <person name="Sulaj E."/>
            <person name="Schramm A."/>
            <person name="Marshall I.P.G."/>
        </authorList>
    </citation>
    <scope>NUCLEOTIDE SEQUENCE [LARGE SCALE GENOMIC DNA]</scope>
    <source>
        <strain evidence="3 4">2017H2G3</strain>
    </source>
</reference>
<dbReference type="RefSeq" id="WP_131239394.1">
    <property type="nucleotide sequence ID" value="NZ_SJTH01000087.1"/>
</dbReference>
<dbReference type="Pfam" id="PF20753">
    <property type="entry name" value="DUF6558_C"/>
    <property type="match status" value="1"/>
</dbReference>
<evidence type="ECO:0008006" key="5">
    <source>
        <dbReference type="Google" id="ProtNLM"/>
    </source>
</evidence>
<accession>A0A4R1AMQ5</accession>
<gene>
    <name evidence="3" type="ORF">E0Y62_25940</name>
</gene>
<dbReference type="InterPro" id="IPR048276">
    <property type="entry name" value="Phage_tail-like_C"/>
</dbReference>
<feature type="domain" description="Phage tail-like C-terminal" evidence="2">
    <location>
        <begin position="138"/>
        <end position="247"/>
    </location>
</feature>
<dbReference type="EMBL" id="SJTH01000087">
    <property type="protein sequence ID" value="TCJ01043.1"/>
    <property type="molecule type" value="Genomic_DNA"/>
</dbReference>
<evidence type="ECO:0000259" key="1">
    <source>
        <dbReference type="Pfam" id="PF20195"/>
    </source>
</evidence>
<organism evidence="3 4">
    <name type="scientific">Cytobacillus praedii</name>
    <dbReference type="NCBI Taxonomy" id="1742358"/>
    <lineage>
        <taxon>Bacteria</taxon>
        <taxon>Bacillati</taxon>
        <taxon>Bacillota</taxon>
        <taxon>Bacilli</taxon>
        <taxon>Bacillales</taxon>
        <taxon>Bacillaceae</taxon>
        <taxon>Cytobacillus</taxon>
    </lineage>
</organism>
<evidence type="ECO:0000313" key="3">
    <source>
        <dbReference type="EMBL" id="TCJ01043.1"/>
    </source>
</evidence>
<dbReference type="Pfam" id="PF20195">
    <property type="entry name" value="DUF6558"/>
    <property type="match status" value="1"/>
</dbReference>
<comment type="caution">
    <text evidence="3">The sequence shown here is derived from an EMBL/GenBank/DDBJ whole genome shotgun (WGS) entry which is preliminary data.</text>
</comment>
<name>A0A4R1AMQ5_9BACI</name>
<dbReference type="Gene3D" id="2.40.30.200">
    <property type="match status" value="1"/>
</dbReference>
<evidence type="ECO:0000313" key="4">
    <source>
        <dbReference type="Proteomes" id="UP000293846"/>
    </source>
</evidence>
<dbReference type="Proteomes" id="UP000293846">
    <property type="component" value="Unassembled WGS sequence"/>
</dbReference>
<dbReference type="AlphaFoldDB" id="A0A4R1AMQ5"/>
<evidence type="ECO:0000259" key="2">
    <source>
        <dbReference type="Pfam" id="PF20753"/>
    </source>
</evidence>
<sequence length="254" mass="29810">MKENLEFVYDGLSSRHMGIVQCHLNSGLFEETFIPTRSIQEEKIRGNDKPYFYGFTYEPLSFPISLYFDGELDSKKLREIANWFNVNYYKPLYFLKYPNRIFYCMPVDDSQHIHNGLKQGYLTLNMRCDSSYSYSPDYTTKIYTYQNNNGSILEFNNRGDVNCSPLLLLQKIGDGDISIANLSLNGREFKFTSLLDKEELIIDNEKQTIETNVPLTYRYDNFNFNYLVMARGINRLLINGDCKLQFKGRFKTLQ</sequence>
<feature type="domain" description="DUF6558" evidence="1">
    <location>
        <begin position="6"/>
        <end position="130"/>
    </location>
</feature>